<dbReference type="CDD" id="cd00190">
    <property type="entry name" value="Tryp_SPc"/>
    <property type="match status" value="1"/>
</dbReference>
<feature type="domain" description="Peptidase S1" evidence="6">
    <location>
        <begin position="148"/>
        <end position="392"/>
    </location>
</feature>
<dbReference type="PROSITE" id="PS50240">
    <property type="entry name" value="TRYPSIN_DOM"/>
    <property type="match status" value="1"/>
</dbReference>
<feature type="signal peptide" evidence="5">
    <location>
        <begin position="1"/>
        <end position="18"/>
    </location>
</feature>
<dbReference type="InterPro" id="IPR009003">
    <property type="entry name" value="Peptidase_S1_PA"/>
</dbReference>
<dbReference type="InterPro" id="IPR051487">
    <property type="entry name" value="Ser/Thr_Proteases_Immune/Dev"/>
</dbReference>
<dbReference type="InterPro" id="IPR043504">
    <property type="entry name" value="Peptidase_S1_PA_chymotrypsin"/>
</dbReference>
<dbReference type="Gene3D" id="2.40.10.10">
    <property type="entry name" value="Trypsin-like serine proteases"/>
    <property type="match status" value="1"/>
</dbReference>
<evidence type="ECO:0000259" key="6">
    <source>
        <dbReference type="PROSITE" id="PS50240"/>
    </source>
</evidence>
<evidence type="ECO:0000256" key="1">
    <source>
        <dbReference type="ARBA" id="ARBA00022729"/>
    </source>
</evidence>
<organism evidence="8 9">
    <name type="scientific">Limulus polyphemus</name>
    <name type="common">Atlantic horseshoe crab</name>
    <dbReference type="NCBI Taxonomy" id="6850"/>
    <lineage>
        <taxon>Eukaryota</taxon>
        <taxon>Metazoa</taxon>
        <taxon>Ecdysozoa</taxon>
        <taxon>Arthropoda</taxon>
        <taxon>Chelicerata</taxon>
        <taxon>Merostomata</taxon>
        <taxon>Xiphosura</taxon>
        <taxon>Limulidae</taxon>
        <taxon>Limulus</taxon>
    </lineage>
</organism>
<dbReference type="PROSITE" id="PS00135">
    <property type="entry name" value="TRYPSIN_SER"/>
    <property type="match status" value="1"/>
</dbReference>
<keyword evidence="8" id="KW-1185">Reference proteome</keyword>
<dbReference type="InterPro" id="IPR022700">
    <property type="entry name" value="CLIP"/>
</dbReference>
<sequence>MAWICVITLFALASSTLSNKVSRVGIIFPKTQNDNKQCTAKGGLKGSCKSLTDCPAVLATLKDSFPVVCSWNGRFQPIVCCPDAAAPSVTTTVTTIVPTKETKIPRLHIPGCGKRKVNVDITTIGRSGSPILPPISTSQDLKGGRGIIAGGVEAKIGAWPWMAAVFVKNFGIGRFHCAGSIISSKYILSAAHAFLIGGRKLTPTRLAVRVGGHYVKMGQEYHVEDVIIHPDYVERENYNDIAIIVLKEELNFTDLVRPICLPDPEAVTDSLKGRRVTVAGWGDLDFAGPRSQVLREVSIPVVPIGDCNKAYQKLNTLALKNGITKKFICAGLEEGGKDACQGDSGGPLMLVNNSSWIVTGVVSFGHKCAEEGFPGVYTRVVSYLEWIAKVTNSLDQTVTN</sequence>
<dbReference type="Pfam" id="PF00089">
    <property type="entry name" value="Trypsin"/>
    <property type="match status" value="1"/>
</dbReference>
<evidence type="ECO:0000256" key="3">
    <source>
        <dbReference type="ARBA" id="ARBA00023157"/>
    </source>
</evidence>
<dbReference type="InterPro" id="IPR033116">
    <property type="entry name" value="TRYPSIN_SER"/>
</dbReference>
<evidence type="ECO:0000313" key="8">
    <source>
        <dbReference type="Proteomes" id="UP000694941"/>
    </source>
</evidence>
<dbReference type="RefSeq" id="XP_013784210.1">
    <property type="nucleotide sequence ID" value="XM_013928756.2"/>
</dbReference>
<dbReference type="GeneID" id="106468337"/>
<dbReference type="SMART" id="SM00680">
    <property type="entry name" value="CLIP"/>
    <property type="match status" value="1"/>
</dbReference>
<proteinExistence type="inferred from homology"/>
<protein>
    <submittedName>
        <fullName evidence="9">Clotting factor B</fullName>
    </submittedName>
</protein>
<feature type="domain" description="Clip" evidence="7">
    <location>
        <begin position="37"/>
        <end position="81"/>
    </location>
</feature>
<name>A0ABM1BL69_LIMPO</name>
<dbReference type="InterPro" id="IPR001254">
    <property type="entry name" value="Trypsin_dom"/>
</dbReference>
<evidence type="ECO:0000313" key="9">
    <source>
        <dbReference type="RefSeq" id="XP_013784210.1"/>
    </source>
</evidence>
<dbReference type="InterPro" id="IPR001314">
    <property type="entry name" value="Peptidase_S1A"/>
</dbReference>
<keyword evidence="1 5" id="KW-0732">Signal</keyword>
<dbReference type="Proteomes" id="UP000694941">
    <property type="component" value="Unplaced"/>
</dbReference>
<evidence type="ECO:0000256" key="4">
    <source>
        <dbReference type="ARBA" id="ARBA00024195"/>
    </source>
</evidence>
<feature type="chain" id="PRO_5047046577" evidence="5">
    <location>
        <begin position="19"/>
        <end position="400"/>
    </location>
</feature>
<evidence type="ECO:0000256" key="2">
    <source>
        <dbReference type="ARBA" id="ARBA00022820"/>
    </source>
</evidence>
<comment type="similarity">
    <text evidence="4">Belongs to the peptidase S1 family. CLIP subfamily.</text>
</comment>
<evidence type="ECO:0000259" key="7">
    <source>
        <dbReference type="PROSITE" id="PS51888"/>
    </source>
</evidence>
<accession>A0ABM1BL69</accession>
<dbReference type="PRINTS" id="PR00722">
    <property type="entry name" value="CHYMOTRYPSIN"/>
</dbReference>
<keyword evidence="2" id="KW-0353">Hemolymph clotting</keyword>
<gene>
    <name evidence="9" type="primary">LOC106468337</name>
</gene>
<reference evidence="9" key="1">
    <citation type="submission" date="2025-08" db="UniProtKB">
        <authorList>
            <consortium name="RefSeq"/>
        </authorList>
    </citation>
    <scope>IDENTIFICATION</scope>
    <source>
        <tissue evidence="9">Muscle</tissue>
    </source>
</reference>
<dbReference type="PROSITE" id="PS51888">
    <property type="entry name" value="CLIP"/>
    <property type="match status" value="1"/>
</dbReference>
<dbReference type="PANTHER" id="PTHR24256">
    <property type="entry name" value="TRYPTASE-RELATED"/>
    <property type="match status" value="1"/>
</dbReference>
<dbReference type="SUPFAM" id="SSF50494">
    <property type="entry name" value="Trypsin-like serine proteases"/>
    <property type="match status" value="1"/>
</dbReference>
<dbReference type="SMART" id="SM00020">
    <property type="entry name" value="Tryp_SPc"/>
    <property type="match status" value="1"/>
</dbReference>
<keyword evidence="3" id="KW-1015">Disulfide bond</keyword>
<evidence type="ECO:0000256" key="5">
    <source>
        <dbReference type="SAM" id="SignalP"/>
    </source>
</evidence>